<feature type="transmembrane region" description="Helical" evidence="9">
    <location>
        <begin position="1068"/>
        <end position="1091"/>
    </location>
</feature>
<feature type="transmembrane region" description="Helical" evidence="9">
    <location>
        <begin position="1032"/>
        <end position="1056"/>
    </location>
</feature>
<feature type="transmembrane region" description="Helical" evidence="9">
    <location>
        <begin position="318"/>
        <end position="338"/>
    </location>
</feature>
<dbReference type="GO" id="GO:0015421">
    <property type="term" value="F:ABC-type oligopeptide transporter activity"/>
    <property type="evidence" value="ECO:0007669"/>
    <property type="project" value="TreeGrafter"/>
</dbReference>
<feature type="transmembrane region" description="Helical" evidence="9">
    <location>
        <begin position="198"/>
        <end position="219"/>
    </location>
</feature>
<reference evidence="12" key="1">
    <citation type="journal article" date="2020" name="Stud. Mycol.">
        <title>101 Dothideomycetes genomes: a test case for predicting lifestyles and emergence of pathogens.</title>
        <authorList>
            <person name="Haridas S."/>
            <person name="Albert R."/>
            <person name="Binder M."/>
            <person name="Bloem J."/>
            <person name="Labutti K."/>
            <person name="Salamov A."/>
            <person name="Andreopoulos B."/>
            <person name="Baker S."/>
            <person name="Barry K."/>
            <person name="Bills G."/>
            <person name="Bluhm B."/>
            <person name="Cannon C."/>
            <person name="Castanera R."/>
            <person name="Culley D."/>
            <person name="Daum C."/>
            <person name="Ezra D."/>
            <person name="Gonzalez J."/>
            <person name="Henrissat B."/>
            <person name="Kuo A."/>
            <person name="Liang C."/>
            <person name="Lipzen A."/>
            <person name="Lutzoni F."/>
            <person name="Magnuson J."/>
            <person name="Mondo S."/>
            <person name="Nolan M."/>
            <person name="Ohm R."/>
            <person name="Pangilinan J."/>
            <person name="Park H.-J."/>
            <person name="Ramirez L."/>
            <person name="Alfaro M."/>
            <person name="Sun H."/>
            <person name="Tritt A."/>
            <person name="Yoshinaga Y."/>
            <person name="Zwiers L.-H."/>
            <person name="Turgeon B."/>
            <person name="Goodwin S."/>
            <person name="Spatafora J."/>
            <person name="Crous P."/>
            <person name="Grigoriev I."/>
        </authorList>
    </citation>
    <scope>NUCLEOTIDE SEQUENCE</scope>
    <source>
        <strain evidence="12">CBS 675.92</strain>
    </source>
</reference>
<keyword evidence="4" id="KW-0547">Nucleotide-binding</keyword>
<keyword evidence="6 9" id="KW-1133">Transmembrane helix</keyword>
<evidence type="ECO:0000313" key="12">
    <source>
        <dbReference type="EMBL" id="KAF1949133.1"/>
    </source>
</evidence>
<dbReference type="Pfam" id="PF00005">
    <property type="entry name" value="ABC_tran"/>
    <property type="match status" value="2"/>
</dbReference>
<comment type="subcellular location">
    <subcellularLocation>
        <location evidence="1">Membrane</location>
        <topology evidence="1">Multi-pass membrane protein</topology>
    </subcellularLocation>
</comment>
<feature type="transmembrane region" description="Helical" evidence="9">
    <location>
        <begin position="46"/>
        <end position="72"/>
    </location>
</feature>
<feature type="transmembrane region" description="Helical" evidence="9">
    <location>
        <begin position="98"/>
        <end position="121"/>
    </location>
</feature>
<dbReference type="Gene3D" id="3.40.50.300">
    <property type="entry name" value="P-loop containing nucleotide triphosphate hydrolases"/>
    <property type="match status" value="2"/>
</dbReference>
<dbReference type="PANTHER" id="PTHR43394:SF15">
    <property type="entry name" value="ALPHA-FACTOR-TRANSPORTING ATPASE"/>
    <property type="match status" value="1"/>
</dbReference>
<dbReference type="OrthoDB" id="6500128at2759"/>
<feature type="transmembrane region" description="Helical" evidence="9">
    <location>
        <begin position="928"/>
        <end position="947"/>
    </location>
</feature>
<feature type="transmembrane region" description="Helical" evidence="9">
    <location>
        <begin position="851"/>
        <end position="869"/>
    </location>
</feature>
<keyword evidence="5" id="KW-0067">ATP-binding</keyword>
<feature type="region of interest" description="Disordered" evidence="8">
    <location>
        <begin position="666"/>
        <end position="696"/>
    </location>
</feature>
<dbReference type="SUPFAM" id="SSF52540">
    <property type="entry name" value="P-loop containing nucleoside triphosphate hydrolases"/>
    <property type="match status" value="2"/>
</dbReference>
<evidence type="ECO:0000256" key="1">
    <source>
        <dbReference type="ARBA" id="ARBA00004141"/>
    </source>
</evidence>
<dbReference type="PROSITE" id="PS50929">
    <property type="entry name" value="ABC_TM1F"/>
    <property type="match status" value="2"/>
</dbReference>
<dbReference type="Proteomes" id="UP000800035">
    <property type="component" value="Unassembled WGS sequence"/>
</dbReference>
<feature type="domain" description="ABC transporter" evidence="10">
    <location>
        <begin position="372"/>
        <end position="608"/>
    </location>
</feature>
<dbReference type="SUPFAM" id="SSF90123">
    <property type="entry name" value="ABC transporter transmembrane region"/>
    <property type="match status" value="2"/>
</dbReference>
<dbReference type="PROSITE" id="PS50893">
    <property type="entry name" value="ABC_TRANSPORTER_2"/>
    <property type="match status" value="2"/>
</dbReference>
<evidence type="ECO:0000256" key="9">
    <source>
        <dbReference type="SAM" id="Phobius"/>
    </source>
</evidence>
<dbReference type="GO" id="GO:0005743">
    <property type="term" value="C:mitochondrial inner membrane"/>
    <property type="evidence" value="ECO:0007669"/>
    <property type="project" value="TreeGrafter"/>
</dbReference>
<proteinExistence type="predicted"/>
<dbReference type="InterPro" id="IPR011527">
    <property type="entry name" value="ABC1_TM_dom"/>
</dbReference>
<dbReference type="GO" id="GO:0090374">
    <property type="term" value="P:oligopeptide export from mitochondrion"/>
    <property type="evidence" value="ECO:0007669"/>
    <property type="project" value="TreeGrafter"/>
</dbReference>
<keyword evidence="13" id="KW-1185">Reference proteome</keyword>
<protein>
    <recommendedName>
        <fullName evidence="14">P-loop containing nucleoside triphosphate hydrolase protein</fullName>
    </recommendedName>
</protein>
<dbReference type="GO" id="GO:0005524">
    <property type="term" value="F:ATP binding"/>
    <property type="evidence" value="ECO:0007669"/>
    <property type="project" value="UniProtKB-KW"/>
</dbReference>
<feature type="transmembrane region" description="Helical" evidence="9">
    <location>
        <begin position="953"/>
        <end position="971"/>
    </location>
</feature>
<evidence type="ECO:0008006" key="14">
    <source>
        <dbReference type="Google" id="ProtNLM"/>
    </source>
</evidence>
<evidence type="ECO:0000256" key="2">
    <source>
        <dbReference type="ARBA" id="ARBA00022448"/>
    </source>
</evidence>
<dbReference type="Gene3D" id="1.20.1560.10">
    <property type="entry name" value="ABC transporter type 1, transmembrane domain"/>
    <property type="match status" value="3"/>
</dbReference>
<keyword evidence="3 9" id="KW-0812">Transmembrane</keyword>
<evidence type="ECO:0000259" key="10">
    <source>
        <dbReference type="PROSITE" id="PS50893"/>
    </source>
</evidence>
<evidence type="ECO:0000256" key="6">
    <source>
        <dbReference type="ARBA" id="ARBA00022989"/>
    </source>
</evidence>
<dbReference type="GO" id="GO:0016887">
    <property type="term" value="F:ATP hydrolysis activity"/>
    <property type="evidence" value="ECO:0007669"/>
    <property type="project" value="InterPro"/>
</dbReference>
<dbReference type="CDD" id="cd18578">
    <property type="entry name" value="ABC_6TM_Pgp_ABCB1_D2_like"/>
    <property type="match status" value="1"/>
</dbReference>
<accession>A0A6A5T8Z8</accession>
<dbReference type="FunFam" id="3.40.50.300:FF:000604">
    <property type="entry name" value="ABC transporter B family member 28"/>
    <property type="match status" value="1"/>
</dbReference>
<evidence type="ECO:0000259" key="11">
    <source>
        <dbReference type="PROSITE" id="PS50929"/>
    </source>
</evidence>
<evidence type="ECO:0000313" key="13">
    <source>
        <dbReference type="Proteomes" id="UP000800035"/>
    </source>
</evidence>
<gene>
    <name evidence="12" type="ORF">CC80DRAFT_581734</name>
</gene>
<evidence type="ECO:0000256" key="3">
    <source>
        <dbReference type="ARBA" id="ARBA00022692"/>
    </source>
</evidence>
<dbReference type="InterPro" id="IPR027417">
    <property type="entry name" value="P-loop_NTPase"/>
</dbReference>
<feature type="domain" description="ABC transmembrane type-1" evidence="11">
    <location>
        <begin position="811"/>
        <end position="1094"/>
    </location>
</feature>
<keyword evidence="2" id="KW-0813">Transport</keyword>
<organism evidence="12 13">
    <name type="scientific">Byssothecium circinans</name>
    <dbReference type="NCBI Taxonomy" id="147558"/>
    <lineage>
        <taxon>Eukaryota</taxon>
        <taxon>Fungi</taxon>
        <taxon>Dikarya</taxon>
        <taxon>Ascomycota</taxon>
        <taxon>Pezizomycotina</taxon>
        <taxon>Dothideomycetes</taxon>
        <taxon>Pleosporomycetidae</taxon>
        <taxon>Pleosporales</taxon>
        <taxon>Massarineae</taxon>
        <taxon>Massarinaceae</taxon>
        <taxon>Byssothecium</taxon>
    </lineage>
</organism>
<feature type="transmembrane region" description="Helical" evidence="9">
    <location>
        <begin position="280"/>
        <end position="298"/>
    </location>
</feature>
<dbReference type="PROSITE" id="PS00211">
    <property type="entry name" value="ABC_TRANSPORTER_1"/>
    <property type="match status" value="1"/>
</dbReference>
<evidence type="ECO:0000256" key="7">
    <source>
        <dbReference type="ARBA" id="ARBA00023136"/>
    </source>
</evidence>
<dbReference type="PANTHER" id="PTHR43394">
    <property type="entry name" value="ATP-DEPENDENT PERMEASE MDL1, MITOCHONDRIAL"/>
    <property type="match status" value="1"/>
</dbReference>
<name>A0A6A5T8Z8_9PLEO</name>
<feature type="domain" description="ABC transmembrane type-1" evidence="11">
    <location>
        <begin position="49"/>
        <end position="340"/>
    </location>
</feature>
<sequence length="1406" mass="156971">MAKSPVSTYTDEPERRTIHDEEEHDIIRRAGWKALFSFTTRKHVPVFSVAFFAAFISALTNPAIAIVFGSLFRQFTDYGAGKTTASEFLHNVGKWCTYLAAFGGLSWLSNSIYFISFLIFGELQAHSARDMIFNAMLQKDMAWYDTRNTGIAALLPSVQMHIRDLQMSTSQPFGEAVQCIFTSFASLGLALYSSWNLTLVIISSVPIVFVVMGFLSKVLDKRAHEQSDMLRQALALVTNIIRNIETVKYFNGEHFEHQRYSNAIARSGGAYKKQANIRGLQLGITQFFTQSIFVQGFWYGSYLAMKGDKNAGQVLTTFWATLMTVHAITAFLPQFIVLQKGRVAGARLRALVAQMTNDTSEIENKGEFKPQRVFGDIEFRDAINQIALRQVFLSFPAGHTTFVIGRSGSGKSTLGQLLVRFYQPTSGRIHLDGIPIEDLDVRWLREQITLVEQHSVLFHDTIRCNIALGRKDQNACQKEIREASIFAMLQQMIQDLPDGMDTQLGMQGNSLSGGQRQRLALARAKLRDTPILILDESTSALDYITRSAIISAIREWRQGKTTIIITHDISQILSEDYVYVMDKAEVVQQGVRKDMEEEFNSPFQTFYNLQNDEASDEEDNFDETDDIMSLYAASWDNPQKSRPSSTAFFRQSLLFSPFMSPDQLNESTHVQLREQPKRQSQEEREDGLIERGAKPIPASRLDSYDAMITVGRPTSLAITPATTYPRPMSTVYPRAMSVARPLSTNPRELPALKDSNTDPSFRERFRAKMRNRKTRHQATELSPRTVPPLQILEILRSVWPLVPWSSRFALVAAVLCALIHAAATPVFAYIFSKLLETFYATENQQKRAMTFALAILAISILDGLATYAWNALFDIVAQTWANALKAEAMKRILMQPREFFDQEENSVSRLAECLDQFAEEARNLPGRFCGILIVMVFTMTIALIWSMVINWRLTLLSLGGLVCMFCITKTYNSVSHRWERFANEADEITGQVLHETFVNIRTVRCLVLEEYFRKKFRNATSNSLRIGTKRSIYSGSIFGLNFASAPLVAALLFFWGGFIVSKGYYTPIGFIEAFAILMLSVSHVAVVGNYIPQINVSRDAGSRLIRLTRLPQDSHELSGTQQLFSAGDITLSNLSFTYTSRPDHPVLQDVSFTIPRGSCTAIVGTSGSGKSTIAALLLKLYETPPSTTSSIDSSSPTKHPYNHPITISNLPLPRLHTHTLRTRIALVSQTPILFPGTIAENIIYGLSPSSHLTTTTNIRHAATAAGAAEFIDSLPQGYRTVVGDGGTGLSGGQAQRIAIARALIRDPDILVLDEATSALDRESAGVVRDTVKRLVGEFGAGAGERTSMLGRKPMTVIIITHAREMMAIAEHVVMLDKGRVVDEGGFDELKRKRGPFSRLLRGERGE</sequence>
<feature type="transmembrane region" description="Helical" evidence="9">
    <location>
        <begin position="173"/>
        <end position="192"/>
    </location>
</feature>
<dbReference type="InterPro" id="IPR039421">
    <property type="entry name" value="Type_1_exporter"/>
</dbReference>
<dbReference type="FunFam" id="3.40.50.300:FF:001471">
    <property type="entry name" value="P-loop containing nucleoside triphosphate hydrolase protein"/>
    <property type="match status" value="1"/>
</dbReference>
<dbReference type="InterPro" id="IPR017871">
    <property type="entry name" value="ABC_transporter-like_CS"/>
</dbReference>
<evidence type="ECO:0000256" key="4">
    <source>
        <dbReference type="ARBA" id="ARBA00022741"/>
    </source>
</evidence>
<evidence type="ECO:0000256" key="8">
    <source>
        <dbReference type="SAM" id="MobiDB-lite"/>
    </source>
</evidence>
<feature type="domain" description="ABC transporter" evidence="10">
    <location>
        <begin position="1129"/>
        <end position="1402"/>
    </location>
</feature>
<dbReference type="SMART" id="SM00382">
    <property type="entry name" value="AAA"/>
    <property type="match status" value="2"/>
</dbReference>
<dbReference type="InterPro" id="IPR036640">
    <property type="entry name" value="ABC1_TM_sf"/>
</dbReference>
<feature type="compositionally biased region" description="Basic and acidic residues" evidence="8">
    <location>
        <begin position="671"/>
        <end position="693"/>
    </location>
</feature>
<dbReference type="CDD" id="cd18577">
    <property type="entry name" value="ABC_6TM_Pgp_ABCB1_D1_like"/>
    <property type="match status" value="1"/>
</dbReference>
<dbReference type="EMBL" id="ML977041">
    <property type="protein sequence ID" value="KAF1949133.1"/>
    <property type="molecule type" value="Genomic_DNA"/>
</dbReference>
<dbReference type="InterPro" id="IPR003439">
    <property type="entry name" value="ABC_transporter-like_ATP-bd"/>
</dbReference>
<feature type="transmembrane region" description="Helical" evidence="9">
    <location>
        <begin position="808"/>
        <end position="831"/>
    </location>
</feature>
<evidence type="ECO:0000256" key="5">
    <source>
        <dbReference type="ARBA" id="ARBA00022840"/>
    </source>
</evidence>
<dbReference type="Pfam" id="PF00664">
    <property type="entry name" value="ABC_membrane"/>
    <property type="match status" value="2"/>
</dbReference>
<dbReference type="InterPro" id="IPR003593">
    <property type="entry name" value="AAA+_ATPase"/>
</dbReference>
<keyword evidence="7 9" id="KW-0472">Membrane</keyword>